<dbReference type="GO" id="GO:0004664">
    <property type="term" value="F:prephenate dehydratase activity"/>
    <property type="evidence" value="ECO:0007669"/>
    <property type="project" value="UniProtKB-EC"/>
</dbReference>
<keyword evidence="3" id="KW-0028">Amino-acid biosynthesis</keyword>
<protein>
    <recommendedName>
        <fullName evidence="2">prephenate dehydratase</fullName>
        <ecNumber evidence="2">4.2.1.51</ecNumber>
    </recommendedName>
</protein>
<comment type="caution">
    <text evidence="9">The sequence shown here is derived from an EMBL/GenBank/DDBJ whole genome shotgun (WGS) entry which is preliminary data.</text>
</comment>
<evidence type="ECO:0000313" key="9">
    <source>
        <dbReference type="EMBL" id="RFM24620.1"/>
    </source>
</evidence>
<evidence type="ECO:0000256" key="4">
    <source>
        <dbReference type="ARBA" id="ARBA00023141"/>
    </source>
</evidence>
<keyword evidence="4" id="KW-0057">Aromatic amino acid biosynthesis</keyword>
<dbReference type="GO" id="GO:0009094">
    <property type="term" value="P:L-phenylalanine biosynthetic process"/>
    <property type="evidence" value="ECO:0007669"/>
    <property type="project" value="UniProtKB-UniPathway"/>
</dbReference>
<keyword evidence="5" id="KW-0584">Phenylalanine biosynthesis</keyword>
<evidence type="ECO:0000256" key="7">
    <source>
        <dbReference type="ARBA" id="ARBA00047848"/>
    </source>
</evidence>
<dbReference type="AlphaFoldDB" id="A0A395M1H4"/>
<reference evidence="9 10" key="1">
    <citation type="journal article" date="2011" name="ISME J.">
        <title>Community ecology of hot spring cyanobacterial mats: predominant populations and their functional potential.</title>
        <authorList>
            <person name="Klatt C.G."/>
            <person name="Wood J.M."/>
            <person name="Rusch D.B."/>
            <person name="Bateson M.M."/>
            <person name="Hamamura N."/>
            <person name="Heidelberg J.F."/>
            <person name="Grossman A.R."/>
            <person name="Bhaya D."/>
            <person name="Cohan F.M."/>
            <person name="Kuhl M."/>
            <person name="Bryant D.A."/>
            <person name="Ward D.M."/>
        </authorList>
    </citation>
    <scope>NUCLEOTIDE SEQUENCE [LARGE SCALE GENOMIC DNA]</scope>
    <source>
        <strain evidence="9">OS</strain>
    </source>
</reference>
<evidence type="ECO:0000256" key="3">
    <source>
        <dbReference type="ARBA" id="ARBA00022605"/>
    </source>
</evidence>
<dbReference type="UniPathway" id="UPA00121">
    <property type="reaction ID" value="UER00345"/>
</dbReference>
<evidence type="ECO:0000256" key="1">
    <source>
        <dbReference type="ARBA" id="ARBA00004741"/>
    </source>
</evidence>
<dbReference type="EMBL" id="PHFL01000034">
    <property type="protein sequence ID" value="RFM24620.1"/>
    <property type="molecule type" value="Genomic_DNA"/>
</dbReference>
<dbReference type="EC" id="4.2.1.51" evidence="2"/>
<dbReference type="InterPro" id="IPR001086">
    <property type="entry name" value="Preph_deHydtase"/>
</dbReference>
<gene>
    <name evidence="9" type="ORF">D0433_04795</name>
</gene>
<evidence type="ECO:0000313" key="10">
    <source>
        <dbReference type="Proteomes" id="UP000266389"/>
    </source>
</evidence>
<keyword evidence="6" id="KW-0456">Lyase</keyword>
<sequence>MRKLHVGFQGEFGAYSELAAEKVGTPVPFPSFERVFEAVLKKQVDCAVIPIANAVAGIVKENAQLLWHFQRRVKIVAETIIPISHCLIGLPESTIEKATEVHSHWQALAQCQKFFRHHTHLKPIETYDTAGSAKILAKTGNTRQLVIASEHAAKQYGLCILKHSINDVKWNKTQFYFIARK</sequence>
<dbReference type="CDD" id="cd13631">
    <property type="entry name" value="PBP2_Ct-PDT_like"/>
    <property type="match status" value="1"/>
</dbReference>
<proteinExistence type="predicted"/>
<evidence type="ECO:0000256" key="5">
    <source>
        <dbReference type="ARBA" id="ARBA00023222"/>
    </source>
</evidence>
<dbReference type="Gene3D" id="3.40.190.10">
    <property type="entry name" value="Periplasmic binding protein-like II"/>
    <property type="match status" value="2"/>
</dbReference>
<dbReference type="PANTHER" id="PTHR21022:SF19">
    <property type="entry name" value="PREPHENATE DEHYDRATASE-RELATED"/>
    <property type="match status" value="1"/>
</dbReference>
<name>A0A395M1H4_9BACT</name>
<organism evidence="9 10">
    <name type="scientific">Candidatus Thermochlorobacter aerophilus</name>
    <dbReference type="NCBI Taxonomy" id="1868324"/>
    <lineage>
        <taxon>Bacteria</taxon>
        <taxon>Pseudomonadati</taxon>
        <taxon>Chlorobiota</taxon>
        <taxon>Chlorobiia</taxon>
        <taxon>Chlorobiales</taxon>
        <taxon>Candidatus Thermochlorobacteriaceae</taxon>
        <taxon>Candidatus Thermochlorobacter</taxon>
    </lineage>
</organism>
<dbReference type="SUPFAM" id="SSF53850">
    <property type="entry name" value="Periplasmic binding protein-like II"/>
    <property type="match status" value="1"/>
</dbReference>
<evidence type="ECO:0000259" key="8">
    <source>
        <dbReference type="PROSITE" id="PS51171"/>
    </source>
</evidence>
<evidence type="ECO:0000256" key="6">
    <source>
        <dbReference type="ARBA" id="ARBA00023239"/>
    </source>
</evidence>
<feature type="non-terminal residue" evidence="9">
    <location>
        <position position="181"/>
    </location>
</feature>
<feature type="domain" description="Prephenate dehydratase" evidence="8">
    <location>
        <begin position="5"/>
        <end position="180"/>
    </location>
</feature>
<dbReference type="Pfam" id="PF00800">
    <property type="entry name" value="PDT"/>
    <property type="match status" value="1"/>
</dbReference>
<dbReference type="PROSITE" id="PS51171">
    <property type="entry name" value="PREPHENATE_DEHYDR_3"/>
    <property type="match status" value="1"/>
</dbReference>
<dbReference type="GO" id="GO:0005737">
    <property type="term" value="C:cytoplasm"/>
    <property type="evidence" value="ECO:0007669"/>
    <property type="project" value="TreeGrafter"/>
</dbReference>
<evidence type="ECO:0000256" key="2">
    <source>
        <dbReference type="ARBA" id="ARBA00013147"/>
    </source>
</evidence>
<comment type="catalytic activity">
    <reaction evidence="7">
        <text>prephenate + H(+) = 3-phenylpyruvate + CO2 + H2O</text>
        <dbReference type="Rhea" id="RHEA:21648"/>
        <dbReference type="ChEBI" id="CHEBI:15377"/>
        <dbReference type="ChEBI" id="CHEBI:15378"/>
        <dbReference type="ChEBI" id="CHEBI:16526"/>
        <dbReference type="ChEBI" id="CHEBI:18005"/>
        <dbReference type="ChEBI" id="CHEBI:29934"/>
        <dbReference type="EC" id="4.2.1.51"/>
    </reaction>
</comment>
<dbReference type="PANTHER" id="PTHR21022">
    <property type="entry name" value="PREPHENATE DEHYDRATASE P PROTEIN"/>
    <property type="match status" value="1"/>
</dbReference>
<dbReference type="Proteomes" id="UP000266389">
    <property type="component" value="Unassembled WGS sequence"/>
</dbReference>
<accession>A0A395M1H4</accession>
<comment type="pathway">
    <text evidence="1">Amino-acid biosynthesis; L-phenylalanine biosynthesis; phenylpyruvate from prephenate: step 1/1.</text>
</comment>